<dbReference type="Proteomes" id="UP000252085">
    <property type="component" value="Unassembled WGS sequence"/>
</dbReference>
<evidence type="ECO:0000313" key="2">
    <source>
        <dbReference type="EMBL" id="RCJ31825.1"/>
    </source>
</evidence>
<accession>A0A367R5Y3</accession>
<gene>
    <name evidence="2" type="ORF">A6769_30095</name>
</gene>
<comment type="caution">
    <text evidence="2">The sequence shown here is derived from an EMBL/GenBank/DDBJ whole genome shotgun (WGS) entry which is preliminary data.</text>
</comment>
<name>A0A367R5Y3_NOSPU</name>
<evidence type="ECO:0000259" key="1">
    <source>
        <dbReference type="SMART" id="SM00974"/>
    </source>
</evidence>
<reference evidence="2 3" key="1">
    <citation type="submission" date="2016-04" db="EMBL/GenBank/DDBJ databases">
        <authorList>
            <person name="Evans L.H."/>
            <person name="Alamgir A."/>
            <person name="Owens N."/>
            <person name="Weber N.D."/>
            <person name="Virtaneva K."/>
            <person name="Barbian K."/>
            <person name="Babar A."/>
            <person name="Rosenke K."/>
        </authorList>
    </citation>
    <scope>NUCLEOTIDE SEQUENCE [LARGE SCALE GENOMIC DNA]</scope>
    <source>
        <strain evidence="2">NIES-2108</strain>
    </source>
</reference>
<dbReference type="EMBL" id="LXQE01000172">
    <property type="protein sequence ID" value="RCJ31825.1"/>
    <property type="molecule type" value="Genomic_DNA"/>
</dbReference>
<evidence type="ECO:0000313" key="3">
    <source>
        <dbReference type="Proteomes" id="UP000252085"/>
    </source>
</evidence>
<feature type="domain" description="Bacteriophage T5 Orf172 DNA-binding" evidence="1">
    <location>
        <begin position="150"/>
        <end position="227"/>
    </location>
</feature>
<dbReference type="AlphaFoldDB" id="A0A367R5Y3"/>
<protein>
    <recommendedName>
        <fullName evidence="1">Bacteriophage T5 Orf172 DNA-binding domain-containing protein</fullName>
    </recommendedName>
</protein>
<proteinExistence type="predicted"/>
<organism evidence="2 3">
    <name type="scientific">Nostoc punctiforme NIES-2108</name>
    <dbReference type="NCBI Taxonomy" id="1356359"/>
    <lineage>
        <taxon>Bacteria</taxon>
        <taxon>Bacillati</taxon>
        <taxon>Cyanobacteriota</taxon>
        <taxon>Cyanophyceae</taxon>
        <taxon>Nostocales</taxon>
        <taxon>Nostocaceae</taxon>
        <taxon>Nostoc</taxon>
    </lineage>
</organism>
<dbReference type="Pfam" id="PF13455">
    <property type="entry name" value="MUG113"/>
    <property type="match status" value="1"/>
</dbReference>
<dbReference type="InterPro" id="IPR018306">
    <property type="entry name" value="Phage_T5_Orf172_DNA-bd"/>
</dbReference>
<dbReference type="SMART" id="SM00974">
    <property type="entry name" value="T5orf172"/>
    <property type="match status" value="1"/>
</dbReference>
<sequence>MPTQNLTVYFIEKVPEDILQGLSWVKMDYNIAQRLQIPVKYTGVIAIPNPEPYSCPIHPEDKLPWIKPNYQSHYYIHPPEIRGKKKKFLLHIKGENIALYAQYSLTTEAIVSWLLSWADSDVQLITPGNKRISLEGKIKPNKAFIYFIFNSDSYAIKIGRASDVEKRLQSLQTSSPVLLQMLKVIPVDSVKKSQELEAYLHTKFRHLRMSGEWFRADPELRNYIIRCDESYFKDSFLRQFSPKSSVRLSEI</sequence>